<dbReference type="EMBL" id="CM044701">
    <property type="protein sequence ID" value="KAI5681848.1"/>
    <property type="molecule type" value="Genomic_DNA"/>
</dbReference>
<accession>A0ACC0CA43</accession>
<reference evidence="2" key="1">
    <citation type="journal article" date="2023" name="Nat. Plants">
        <title>Single-cell RNA sequencing provides a high-resolution roadmap for understanding the multicellular compartmentation of specialized metabolism.</title>
        <authorList>
            <person name="Sun S."/>
            <person name="Shen X."/>
            <person name="Li Y."/>
            <person name="Li Y."/>
            <person name="Wang S."/>
            <person name="Li R."/>
            <person name="Zhang H."/>
            <person name="Shen G."/>
            <person name="Guo B."/>
            <person name="Wei J."/>
            <person name="Xu J."/>
            <person name="St-Pierre B."/>
            <person name="Chen S."/>
            <person name="Sun C."/>
        </authorList>
    </citation>
    <scope>NUCLEOTIDE SEQUENCE [LARGE SCALE GENOMIC DNA]</scope>
</reference>
<keyword evidence="2" id="KW-1185">Reference proteome</keyword>
<protein>
    <submittedName>
        <fullName evidence="1">Uncharacterized protein</fullName>
    </submittedName>
</protein>
<name>A0ACC0CA43_CATRO</name>
<comment type="caution">
    <text evidence="1">The sequence shown here is derived from an EMBL/GenBank/DDBJ whole genome shotgun (WGS) entry which is preliminary data.</text>
</comment>
<evidence type="ECO:0000313" key="1">
    <source>
        <dbReference type="EMBL" id="KAI5681848.1"/>
    </source>
</evidence>
<gene>
    <name evidence="1" type="ORF">M9H77_03076</name>
</gene>
<organism evidence="1 2">
    <name type="scientific">Catharanthus roseus</name>
    <name type="common">Madagascar periwinkle</name>
    <name type="synonym">Vinca rosea</name>
    <dbReference type="NCBI Taxonomy" id="4058"/>
    <lineage>
        <taxon>Eukaryota</taxon>
        <taxon>Viridiplantae</taxon>
        <taxon>Streptophyta</taxon>
        <taxon>Embryophyta</taxon>
        <taxon>Tracheophyta</taxon>
        <taxon>Spermatophyta</taxon>
        <taxon>Magnoliopsida</taxon>
        <taxon>eudicotyledons</taxon>
        <taxon>Gunneridae</taxon>
        <taxon>Pentapetalae</taxon>
        <taxon>asterids</taxon>
        <taxon>lamiids</taxon>
        <taxon>Gentianales</taxon>
        <taxon>Apocynaceae</taxon>
        <taxon>Rauvolfioideae</taxon>
        <taxon>Vinceae</taxon>
        <taxon>Catharanthinae</taxon>
        <taxon>Catharanthus</taxon>
    </lineage>
</organism>
<proteinExistence type="predicted"/>
<dbReference type="Proteomes" id="UP001060085">
    <property type="component" value="Linkage Group LG01"/>
</dbReference>
<evidence type="ECO:0000313" key="2">
    <source>
        <dbReference type="Proteomes" id="UP001060085"/>
    </source>
</evidence>
<sequence>MFDWNDEELTNIIWGEAGQGEDHIVPYPDDSQEKPPDLYSDQIKKEQNQDAVDIKPSEKNTSIPETDLLGVKLEGSSKYVANEGLETTGFSVDSWPNLSLPSNVEAEHGSLGTKASNALTEISKHESKSEDKAAAQDNASEIFQSPLEESEQRDFVDYSWATVGSFEDLDRIFR</sequence>